<feature type="domain" description="DUF8035" evidence="2">
    <location>
        <begin position="509"/>
        <end position="562"/>
    </location>
</feature>
<dbReference type="PANTHER" id="PTHR48125">
    <property type="entry name" value="LP07818P1"/>
    <property type="match status" value="1"/>
</dbReference>
<evidence type="ECO:0000256" key="1">
    <source>
        <dbReference type="SAM" id="MobiDB-lite"/>
    </source>
</evidence>
<accession>A0ABQ9NN40</accession>
<feature type="compositionally biased region" description="Basic and acidic residues" evidence="1">
    <location>
        <begin position="67"/>
        <end position="101"/>
    </location>
</feature>
<gene>
    <name evidence="3" type="ORF">H2201_007513</name>
</gene>
<dbReference type="EMBL" id="JAPDRL010000079">
    <property type="protein sequence ID" value="KAJ9659111.1"/>
    <property type="molecule type" value="Genomic_DNA"/>
</dbReference>
<feature type="compositionally biased region" description="Basic and acidic residues" evidence="1">
    <location>
        <begin position="297"/>
        <end position="307"/>
    </location>
</feature>
<evidence type="ECO:0000313" key="4">
    <source>
        <dbReference type="Proteomes" id="UP001172684"/>
    </source>
</evidence>
<name>A0ABQ9NN40_9PEZI</name>
<keyword evidence="4" id="KW-1185">Reference proteome</keyword>
<feature type="compositionally biased region" description="Pro residues" evidence="1">
    <location>
        <begin position="347"/>
        <end position="356"/>
    </location>
</feature>
<sequence>MAARRYPTAELYDERQRDFYRGARSERDYDELNVELSHGRPDYGRRQPEFLREDYGRTAAGPLVPFRGREADERPPSRAPRREVETDEIIIRRREEEERPRARPPPPRSEIDRDEFVYRRQEREPPRRAPAETETTDIVIRRREEEEVPRARARPREVEREELDISIRRTEQEERARARPPPPRSEVDREEFSFRREEIERPRQPEEIRFRRGDFQERPRRAPTVRDDEPEVIFKHRERTGPGPDIHEDKLIIRPRSNSRPPPRELVAREREEFIVRRREPTPPPPPPPPQLEQEEIVIRRVERERQPTPPPPPPPEPEPIIRPPIHQEIITHHRHIDHGVIRARSPTPPPPPPSPPKDESLEIAIRRRGANDKFYDEDIIYERETRERKTRDREVELSRRRSLSAPRRRFTGNDIGAEAEYYNRKAMERAYVGEAYNGATKDWAIVDVPPGTNRVKMDGAGGGSQEITWQRYNGVRRSKFIAEDEVYDSGFGATPSGPPARARPRTSDMWTEITKDLVIKDAIEEMGFDYEETEYFFYVMEYLRYEDVLQLVELSDYIRKERRARIREIQYEREELNDRRRIAYDDHVVEREVIYDSRRRY</sequence>
<dbReference type="Proteomes" id="UP001172684">
    <property type="component" value="Unassembled WGS sequence"/>
</dbReference>
<protein>
    <recommendedName>
        <fullName evidence="2">DUF8035 domain-containing protein</fullName>
    </recommendedName>
</protein>
<feature type="compositionally biased region" description="Pro residues" evidence="1">
    <location>
        <begin position="282"/>
        <end position="291"/>
    </location>
</feature>
<evidence type="ECO:0000259" key="2">
    <source>
        <dbReference type="Pfam" id="PF26118"/>
    </source>
</evidence>
<dbReference type="Pfam" id="PF26118">
    <property type="entry name" value="DUF8035"/>
    <property type="match status" value="1"/>
</dbReference>
<feature type="compositionally biased region" description="Basic and acidic residues" evidence="1">
    <location>
        <begin position="37"/>
        <end position="56"/>
    </location>
</feature>
<reference evidence="3" key="1">
    <citation type="submission" date="2022-10" db="EMBL/GenBank/DDBJ databases">
        <title>Culturing micro-colonial fungi from biological soil crusts in the Mojave desert and describing Neophaeococcomyces mojavensis, and introducing the new genera and species Taxawa tesnikishii.</title>
        <authorList>
            <person name="Kurbessoian T."/>
            <person name="Stajich J.E."/>
        </authorList>
    </citation>
    <scope>NUCLEOTIDE SEQUENCE</scope>
    <source>
        <strain evidence="3">TK_1</strain>
    </source>
</reference>
<proteinExistence type="predicted"/>
<feature type="compositionally biased region" description="Basic and acidic residues" evidence="1">
    <location>
        <begin position="139"/>
        <end position="177"/>
    </location>
</feature>
<feature type="compositionally biased region" description="Basic and acidic residues" evidence="1">
    <location>
        <begin position="185"/>
        <end position="235"/>
    </location>
</feature>
<feature type="compositionally biased region" description="Pro residues" evidence="1">
    <location>
        <begin position="308"/>
        <end position="323"/>
    </location>
</feature>
<dbReference type="InterPro" id="IPR058348">
    <property type="entry name" value="DUF8035"/>
</dbReference>
<evidence type="ECO:0000313" key="3">
    <source>
        <dbReference type="EMBL" id="KAJ9659111.1"/>
    </source>
</evidence>
<feature type="region of interest" description="Disordered" evidence="1">
    <location>
        <begin position="32"/>
        <end position="326"/>
    </location>
</feature>
<feature type="region of interest" description="Disordered" evidence="1">
    <location>
        <begin position="342"/>
        <end position="361"/>
    </location>
</feature>
<organism evidence="3 4">
    <name type="scientific">Coniosporium apollinis</name>
    <dbReference type="NCBI Taxonomy" id="61459"/>
    <lineage>
        <taxon>Eukaryota</taxon>
        <taxon>Fungi</taxon>
        <taxon>Dikarya</taxon>
        <taxon>Ascomycota</taxon>
        <taxon>Pezizomycotina</taxon>
        <taxon>Dothideomycetes</taxon>
        <taxon>Dothideomycetes incertae sedis</taxon>
        <taxon>Coniosporium</taxon>
    </lineage>
</organism>
<feature type="compositionally biased region" description="Basic and acidic residues" evidence="1">
    <location>
        <begin position="109"/>
        <end position="131"/>
    </location>
</feature>
<feature type="compositionally biased region" description="Basic and acidic residues" evidence="1">
    <location>
        <begin position="262"/>
        <end position="281"/>
    </location>
</feature>
<comment type="caution">
    <text evidence="3">The sequence shown here is derived from an EMBL/GenBank/DDBJ whole genome shotgun (WGS) entry which is preliminary data.</text>
</comment>
<dbReference type="PANTHER" id="PTHR48125:SF12">
    <property type="entry name" value="AT HOOK TRANSCRIPTION FACTOR FAMILY-RELATED"/>
    <property type="match status" value="1"/>
</dbReference>